<reference evidence="1 2" key="1">
    <citation type="submission" date="2013-02" db="EMBL/GenBank/DDBJ databases">
        <title>Insights into the proteome of triclosan-resistant Pseudomonas putida TRO1, isolated from activated sludge.</title>
        <authorList>
            <person name="Lolas I.B."/>
            <person name="Almeida B."/>
            <person name="Starnawski P.M."/>
            <person name="Soenderkaer M."/>
            <person name="Nielsen K.L."/>
            <person name="Nielsen J.L."/>
        </authorList>
    </citation>
    <scope>NUCLEOTIDE SEQUENCE [LARGE SCALE GENOMIC DNA]</scope>
    <source>
        <strain evidence="1 2">TRO1</strain>
    </source>
</reference>
<dbReference type="AlphaFoldDB" id="A0AAD2WEU1"/>
<organism evidence="1 2">
    <name type="scientific">Pseudomonas putida TRO1</name>
    <dbReference type="NCBI Taxonomy" id="1227924"/>
    <lineage>
        <taxon>Bacteria</taxon>
        <taxon>Pseudomonadati</taxon>
        <taxon>Pseudomonadota</taxon>
        <taxon>Gammaproteobacteria</taxon>
        <taxon>Pseudomonadales</taxon>
        <taxon>Pseudomonadaceae</taxon>
        <taxon>Pseudomonas</taxon>
    </lineage>
</organism>
<sequence>MINEQAKELKESKELELSLEYELYRGLEL</sequence>
<accession>A0AAD2WEU1</accession>
<proteinExistence type="predicted"/>
<comment type="caution">
    <text evidence="1">The sequence shown here is derived from an EMBL/GenBank/DDBJ whole genome shotgun (WGS) entry which is preliminary data.</text>
</comment>
<protein>
    <submittedName>
        <fullName evidence="1">Mobilization relaxase</fullName>
    </submittedName>
</protein>
<gene>
    <name evidence="1" type="ORF">C206_04047</name>
</gene>
<dbReference type="EMBL" id="APBQ01000033">
    <property type="protein sequence ID" value="ENY79032.1"/>
    <property type="molecule type" value="Genomic_DNA"/>
</dbReference>
<dbReference type="Proteomes" id="UP000013237">
    <property type="component" value="Unassembled WGS sequence"/>
</dbReference>
<evidence type="ECO:0000313" key="1">
    <source>
        <dbReference type="EMBL" id="ENY79032.1"/>
    </source>
</evidence>
<name>A0AAD2WEU1_PSEPU</name>
<evidence type="ECO:0000313" key="2">
    <source>
        <dbReference type="Proteomes" id="UP000013237"/>
    </source>
</evidence>